<evidence type="ECO:0000313" key="2">
    <source>
        <dbReference type="Proteomes" id="UP000566324"/>
    </source>
</evidence>
<name>A0A7W7B4K7_9SPHN</name>
<organism evidence="1 2">
    <name type="scientific">Sphingosinicella soli</name>
    <dbReference type="NCBI Taxonomy" id="333708"/>
    <lineage>
        <taxon>Bacteria</taxon>
        <taxon>Pseudomonadati</taxon>
        <taxon>Pseudomonadota</taxon>
        <taxon>Alphaproteobacteria</taxon>
        <taxon>Sphingomonadales</taxon>
        <taxon>Sphingosinicellaceae</taxon>
        <taxon>Sphingosinicella</taxon>
    </lineage>
</organism>
<dbReference type="Gene3D" id="3.40.50.1820">
    <property type="entry name" value="alpha/beta hydrolase"/>
    <property type="match status" value="1"/>
</dbReference>
<reference evidence="1 2" key="1">
    <citation type="submission" date="2020-08" db="EMBL/GenBank/DDBJ databases">
        <title>Genomic Encyclopedia of Type Strains, Phase IV (KMG-IV): sequencing the most valuable type-strain genomes for metagenomic binning, comparative biology and taxonomic classification.</title>
        <authorList>
            <person name="Goeker M."/>
        </authorList>
    </citation>
    <scope>NUCLEOTIDE SEQUENCE [LARGE SCALE GENOMIC DNA]</scope>
    <source>
        <strain evidence="1 2">DSM 17328</strain>
    </source>
</reference>
<protein>
    <submittedName>
        <fullName evidence="1">Pimeloyl-ACP methyl ester carboxylesterase</fullName>
    </submittedName>
</protein>
<accession>A0A7W7B4K7</accession>
<gene>
    <name evidence="1" type="ORF">GGQ98_003495</name>
</gene>
<comment type="caution">
    <text evidence="1">The sequence shown here is derived from an EMBL/GenBank/DDBJ whole genome shotgun (WGS) entry which is preliminary data.</text>
</comment>
<dbReference type="EMBL" id="JACHNZ010000061">
    <property type="protein sequence ID" value="MBB4633839.1"/>
    <property type="molecule type" value="Genomic_DNA"/>
</dbReference>
<sequence length="198" mass="21075">MAAQQPRIFVGAILNDLGPELPVVAQAGIGSRLGNQPRHWPGLFQAIEALSALHAEAHPHFDANDWTRLVSRVCREEADGSLSLDYDPKILSTYANAAPPTPEEMWQGFEALCAVPVLSIRGSLSTLLTPGIQAMMVHRAPRAILTATIPGVGHAPTLDEPEAVFAINALLDRIVAEAANGSAEKGGLDENHRIRASA</sequence>
<proteinExistence type="predicted"/>
<dbReference type="InterPro" id="IPR029058">
    <property type="entry name" value="AB_hydrolase_fold"/>
</dbReference>
<dbReference type="AlphaFoldDB" id="A0A7W7B4K7"/>
<evidence type="ECO:0000313" key="1">
    <source>
        <dbReference type="EMBL" id="MBB4633839.1"/>
    </source>
</evidence>
<dbReference type="SUPFAM" id="SSF53474">
    <property type="entry name" value="alpha/beta-Hydrolases"/>
    <property type="match status" value="1"/>
</dbReference>
<dbReference type="Proteomes" id="UP000566324">
    <property type="component" value="Unassembled WGS sequence"/>
</dbReference>
<keyword evidence="2" id="KW-1185">Reference proteome</keyword>